<dbReference type="Proteomes" id="UP001341840">
    <property type="component" value="Unassembled WGS sequence"/>
</dbReference>
<reference evidence="2 3" key="1">
    <citation type="journal article" date="2023" name="Plants (Basel)">
        <title>Bridging the Gap: Combining Genomics and Transcriptomics Approaches to Understand Stylosanthes scabra, an Orphan Legume from the Brazilian Caatinga.</title>
        <authorList>
            <person name="Ferreira-Neto J.R.C."/>
            <person name="da Silva M.D."/>
            <person name="Binneck E."/>
            <person name="de Melo N.F."/>
            <person name="da Silva R.H."/>
            <person name="de Melo A.L.T.M."/>
            <person name="Pandolfi V."/>
            <person name="Bustamante F.O."/>
            <person name="Brasileiro-Vidal A.C."/>
            <person name="Benko-Iseppon A.M."/>
        </authorList>
    </citation>
    <scope>NUCLEOTIDE SEQUENCE [LARGE SCALE GENOMIC DNA]</scope>
    <source>
        <tissue evidence="2">Leaves</tissue>
    </source>
</reference>
<proteinExistence type="predicted"/>
<comment type="caution">
    <text evidence="2">The sequence shown here is derived from an EMBL/GenBank/DDBJ whole genome shotgun (WGS) entry which is preliminary data.</text>
</comment>
<evidence type="ECO:0000313" key="3">
    <source>
        <dbReference type="Proteomes" id="UP001341840"/>
    </source>
</evidence>
<feature type="region of interest" description="Disordered" evidence="1">
    <location>
        <begin position="1"/>
        <end position="27"/>
    </location>
</feature>
<gene>
    <name evidence="2" type="ORF">PIB30_076562</name>
</gene>
<keyword evidence="3" id="KW-1185">Reference proteome</keyword>
<organism evidence="2 3">
    <name type="scientific">Stylosanthes scabra</name>
    <dbReference type="NCBI Taxonomy" id="79078"/>
    <lineage>
        <taxon>Eukaryota</taxon>
        <taxon>Viridiplantae</taxon>
        <taxon>Streptophyta</taxon>
        <taxon>Embryophyta</taxon>
        <taxon>Tracheophyta</taxon>
        <taxon>Spermatophyta</taxon>
        <taxon>Magnoliopsida</taxon>
        <taxon>eudicotyledons</taxon>
        <taxon>Gunneridae</taxon>
        <taxon>Pentapetalae</taxon>
        <taxon>rosids</taxon>
        <taxon>fabids</taxon>
        <taxon>Fabales</taxon>
        <taxon>Fabaceae</taxon>
        <taxon>Papilionoideae</taxon>
        <taxon>50 kb inversion clade</taxon>
        <taxon>dalbergioids sensu lato</taxon>
        <taxon>Dalbergieae</taxon>
        <taxon>Pterocarpus clade</taxon>
        <taxon>Stylosanthes</taxon>
    </lineage>
</organism>
<evidence type="ECO:0000256" key="1">
    <source>
        <dbReference type="SAM" id="MobiDB-lite"/>
    </source>
</evidence>
<name>A0ABU6ZPJ8_9FABA</name>
<protein>
    <submittedName>
        <fullName evidence="2">Uncharacterized protein</fullName>
    </submittedName>
</protein>
<evidence type="ECO:0000313" key="2">
    <source>
        <dbReference type="EMBL" id="MED6223691.1"/>
    </source>
</evidence>
<sequence>MLKGIKEGQQVTPTLLKRQPDDSQQKPVKHCGICSCNSHHTDECPQLQEDNAVALTHNFYDATTNLPYNRQYYTQGGRDRKMKKESLRSKKEGIRSILSEPPRLGVQSSSPGLSHPCLGVDINA</sequence>
<accession>A0ABU6ZPJ8</accession>
<dbReference type="EMBL" id="JASCZI010272866">
    <property type="protein sequence ID" value="MED6223691.1"/>
    <property type="molecule type" value="Genomic_DNA"/>
</dbReference>